<dbReference type="Gene3D" id="2.60.120.560">
    <property type="entry name" value="Exo-inulinase, domain 1"/>
    <property type="match status" value="1"/>
</dbReference>
<dbReference type="KEGG" id="ccos:Pan44_00270"/>
<gene>
    <name evidence="2" type="ORF">Pan44_00270</name>
</gene>
<reference evidence="2 3" key="1">
    <citation type="submission" date="2019-02" db="EMBL/GenBank/DDBJ databases">
        <title>Deep-cultivation of Planctomycetes and their phenomic and genomic characterization uncovers novel biology.</title>
        <authorList>
            <person name="Wiegand S."/>
            <person name="Jogler M."/>
            <person name="Boedeker C."/>
            <person name="Pinto D."/>
            <person name="Vollmers J."/>
            <person name="Rivas-Marin E."/>
            <person name="Kohn T."/>
            <person name="Peeters S.H."/>
            <person name="Heuer A."/>
            <person name="Rast P."/>
            <person name="Oberbeckmann S."/>
            <person name="Bunk B."/>
            <person name="Jeske O."/>
            <person name="Meyerdierks A."/>
            <person name="Storesund J.E."/>
            <person name="Kallscheuer N."/>
            <person name="Luecker S."/>
            <person name="Lage O.M."/>
            <person name="Pohl T."/>
            <person name="Merkel B.J."/>
            <person name="Hornburger P."/>
            <person name="Mueller R.-W."/>
            <person name="Bruemmer F."/>
            <person name="Labrenz M."/>
            <person name="Spormann A.M."/>
            <person name="Op den Camp H."/>
            <person name="Overmann J."/>
            <person name="Amann R."/>
            <person name="Jetten M.S.M."/>
            <person name="Mascher T."/>
            <person name="Medema M.H."/>
            <person name="Devos D.P."/>
            <person name="Kaster A.-K."/>
            <person name="Ovreas L."/>
            <person name="Rohde M."/>
            <person name="Galperin M.Y."/>
            <person name="Jogler C."/>
        </authorList>
    </citation>
    <scope>NUCLEOTIDE SEQUENCE [LARGE SCALE GENOMIC DNA]</scope>
    <source>
        <strain evidence="2 3">Pan44</strain>
    </source>
</reference>
<evidence type="ECO:0000259" key="1">
    <source>
        <dbReference type="Pfam" id="PF13472"/>
    </source>
</evidence>
<protein>
    <submittedName>
        <fullName evidence="2">Ser-Thr-rich glycosyl-phosphatidyl-inositol-anchored membrane family protein</fullName>
    </submittedName>
</protein>
<feature type="domain" description="SGNH hydrolase-type esterase" evidence="1">
    <location>
        <begin position="186"/>
        <end position="359"/>
    </location>
</feature>
<sequence length="620" mass="65739">MILNDTFTAPDGSLLTARSADSGATYAMNPAGSEPIRIHAGRAHADGVAFACSSVTAADCEIEGLFRCLSADGQHAGIVGRMSTSESAWYCVLLQFGEGICLYGSGSLGSFPVTFVPGRDYRVKLLMKGSFLRAFLNGYEFRRVVDTERSTGRIGLCFQGASLETTGMHLDSLVAREESIAPQILFHGDSLTSGLTSPALSHVEKYPTRVIGLLEQECDWANLGVSGRSLSDLLANVAEVDDCRRPESSSDVVVVWGGINDLLEGATTADVIARLSTYGDGRRALGFQVVVLTTIAADEAHPDVDAEFDAKRSAVNTWLREHWADHFDALADVAADPRLSDPTDMGYFQADGVHLTAGGTVVVAEVVARSLRSLGEAALEITSPAEGDVVLAGEATGITWNTTGSVPEVSVELSRDGGVTYDTVLVEDLANSGSLAWTPAIEQRTPTARVRIRETASSVVAESAVFRIATTSPSGGVVTTGDLEAALETLKSHGDTVWGRNPILPVVARVNQEPVSKTLLVAYQRGRSRHQVVIVDSTGEGVDLSAKSLQFTLETLGGAAVASTSEMTISGDESHIASFTAEESWHVQPGLYRYALRDQADGARVWARGDYVVEPTAGPV</sequence>
<dbReference type="Gene3D" id="3.40.50.1110">
    <property type="entry name" value="SGNH hydrolase"/>
    <property type="match status" value="1"/>
</dbReference>
<proteinExistence type="predicted"/>
<dbReference type="InParanoid" id="A0A517S7C0"/>
<dbReference type="RefSeq" id="WP_145025940.1">
    <property type="nucleotide sequence ID" value="NZ_CP036271.1"/>
</dbReference>
<dbReference type="PANTHER" id="PTHR30383">
    <property type="entry name" value="THIOESTERASE 1/PROTEASE 1/LYSOPHOSPHOLIPASE L1"/>
    <property type="match status" value="1"/>
</dbReference>
<dbReference type="Pfam" id="PF13472">
    <property type="entry name" value="Lipase_GDSL_2"/>
    <property type="match status" value="1"/>
</dbReference>
<dbReference type="AlphaFoldDB" id="A0A517S7C0"/>
<evidence type="ECO:0000313" key="3">
    <source>
        <dbReference type="Proteomes" id="UP000315700"/>
    </source>
</evidence>
<evidence type="ECO:0000313" key="2">
    <source>
        <dbReference type="EMBL" id="QDT52020.1"/>
    </source>
</evidence>
<dbReference type="InterPro" id="IPR036514">
    <property type="entry name" value="SGNH_hydro_sf"/>
</dbReference>
<accession>A0A517S7C0</accession>
<dbReference type="SUPFAM" id="SSF52266">
    <property type="entry name" value="SGNH hydrolase"/>
    <property type="match status" value="1"/>
</dbReference>
<dbReference type="InterPro" id="IPR013830">
    <property type="entry name" value="SGNH_hydro"/>
</dbReference>
<dbReference type="InterPro" id="IPR051532">
    <property type="entry name" value="Ester_Hydrolysis_Enzymes"/>
</dbReference>
<organism evidence="2 3">
    <name type="scientific">Caulifigura coniformis</name>
    <dbReference type="NCBI Taxonomy" id="2527983"/>
    <lineage>
        <taxon>Bacteria</taxon>
        <taxon>Pseudomonadati</taxon>
        <taxon>Planctomycetota</taxon>
        <taxon>Planctomycetia</taxon>
        <taxon>Planctomycetales</taxon>
        <taxon>Planctomycetaceae</taxon>
        <taxon>Caulifigura</taxon>
    </lineage>
</organism>
<dbReference type="PANTHER" id="PTHR30383:SF5">
    <property type="entry name" value="SGNH HYDROLASE-TYPE ESTERASE DOMAIN-CONTAINING PROTEIN"/>
    <property type="match status" value="1"/>
</dbReference>
<dbReference type="CDD" id="cd00229">
    <property type="entry name" value="SGNH_hydrolase"/>
    <property type="match status" value="1"/>
</dbReference>
<name>A0A517S7C0_9PLAN</name>
<dbReference type="OrthoDB" id="1828825at2"/>
<dbReference type="EMBL" id="CP036271">
    <property type="protein sequence ID" value="QDT52020.1"/>
    <property type="molecule type" value="Genomic_DNA"/>
</dbReference>
<dbReference type="GO" id="GO:0004622">
    <property type="term" value="F:phosphatidylcholine lysophospholipase activity"/>
    <property type="evidence" value="ECO:0007669"/>
    <property type="project" value="TreeGrafter"/>
</dbReference>
<keyword evidence="3" id="KW-1185">Reference proteome</keyword>
<dbReference type="Proteomes" id="UP000315700">
    <property type="component" value="Chromosome"/>
</dbReference>